<dbReference type="PANTHER" id="PTHR34295">
    <property type="entry name" value="BIOTIN TRANSPORTER BIOY"/>
    <property type="match status" value="1"/>
</dbReference>
<feature type="transmembrane region" description="Helical" evidence="2">
    <location>
        <begin position="101"/>
        <end position="118"/>
    </location>
</feature>
<feature type="transmembrane region" description="Helical" evidence="2">
    <location>
        <begin position="18"/>
        <end position="39"/>
    </location>
</feature>
<sequence>MGMQQTDEQVDIVDEEHVVGLSGAALFAALTGALAYLSIPYPLSPAPVTLQVLGVFLTATFLGAKWGGVSAVLYVQAGALGAPIFAGGGAGLGTLLGPTGGYLWSYPIAVALMGWLAYGQLGIGSPSETGTTRLVAALAAGTLVIYALGTAQMMVVSDLAIVEAIWVGAVVFFPAEAAKIAAAVAVVRSGAVPDWSAEGIASRR</sequence>
<dbReference type="Proteomes" id="UP001500420">
    <property type="component" value="Unassembled WGS sequence"/>
</dbReference>
<reference evidence="3 4" key="1">
    <citation type="journal article" date="2019" name="Int. J. Syst. Evol. Microbiol.">
        <title>The Global Catalogue of Microorganisms (GCM) 10K type strain sequencing project: providing services to taxonomists for standard genome sequencing and annotation.</title>
        <authorList>
            <consortium name="The Broad Institute Genomics Platform"/>
            <consortium name="The Broad Institute Genome Sequencing Center for Infectious Disease"/>
            <person name="Wu L."/>
            <person name="Ma J."/>
        </authorList>
    </citation>
    <scope>NUCLEOTIDE SEQUENCE [LARGE SCALE GENOMIC DNA]</scope>
    <source>
        <strain evidence="3 4">JCM 16328</strain>
    </source>
</reference>
<protein>
    <submittedName>
        <fullName evidence="3">Biotin transporter BioY</fullName>
    </submittedName>
</protein>
<comment type="caution">
    <text evidence="3">The sequence shown here is derived from an EMBL/GenBank/DDBJ whole genome shotgun (WGS) entry which is preliminary data.</text>
</comment>
<dbReference type="Gene3D" id="1.10.1760.20">
    <property type="match status" value="1"/>
</dbReference>
<dbReference type="PIRSF" id="PIRSF016661">
    <property type="entry name" value="BioY"/>
    <property type="match status" value="1"/>
</dbReference>
<keyword evidence="1 2" id="KW-0472">Membrane</keyword>
<comment type="similarity">
    <text evidence="1">Belongs to the BioY family.</text>
</comment>
<keyword evidence="2" id="KW-0812">Transmembrane</keyword>
<evidence type="ECO:0000256" key="2">
    <source>
        <dbReference type="SAM" id="Phobius"/>
    </source>
</evidence>
<dbReference type="EMBL" id="BAAADV010000001">
    <property type="protein sequence ID" value="GAA0667982.1"/>
    <property type="molecule type" value="Genomic_DNA"/>
</dbReference>
<proteinExistence type="inferred from homology"/>
<gene>
    <name evidence="3" type="ORF">GCM10009020_12110</name>
</gene>
<keyword evidence="1" id="KW-0813">Transport</keyword>
<dbReference type="PANTHER" id="PTHR34295:SF1">
    <property type="entry name" value="BIOTIN TRANSPORTER BIOY"/>
    <property type="match status" value="1"/>
</dbReference>
<organism evidence="3 4">
    <name type="scientific">Natronoarchaeum mannanilyticum</name>
    <dbReference type="NCBI Taxonomy" id="926360"/>
    <lineage>
        <taxon>Archaea</taxon>
        <taxon>Methanobacteriati</taxon>
        <taxon>Methanobacteriota</taxon>
        <taxon>Stenosarchaea group</taxon>
        <taxon>Halobacteria</taxon>
        <taxon>Halobacteriales</taxon>
        <taxon>Natronoarchaeaceae</taxon>
    </lineage>
</organism>
<dbReference type="AlphaFoldDB" id="A0AAV3T8T3"/>
<dbReference type="InterPro" id="IPR003784">
    <property type="entry name" value="BioY"/>
</dbReference>
<feature type="transmembrane region" description="Helical" evidence="2">
    <location>
        <begin position="71"/>
        <end position="95"/>
    </location>
</feature>
<name>A0AAV3T8T3_9EURY</name>
<feature type="transmembrane region" description="Helical" evidence="2">
    <location>
        <begin position="45"/>
        <end position="64"/>
    </location>
</feature>
<dbReference type="GO" id="GO:0005886">
    <property type="term" value="C:plasma membrane"/>
    <property type="evidence" value="ECO:0007669"/>
    <property type="project" value="UniProtKB-SubCell"/>
</dbReference>
<keyword evidence="2" id="KW-1133">Transmembrane helix</keyword>
<keyword evidence="4" id="KW-1185">Reference proteome</keyword>
<keyword evidence="1" id="KW-1003">Cell membrane</keyword>
<evidence type="ECO:0000313" key="4">
    <source>
        <dbReference type="Proteomes" id="UP001500420"/>
    </source>
</evidence>
<dbReference type="GO" id="GO:0015225">
    <property type="term" value="F:biotin transmembrane transporter activity"/>
    <property type="evidence" value="ECO:0007669"/>
    <property type="project" value="UniProtKB-UniRule"/>
</dbReference>
<evidence type="ECO:0000256" key="1">
    <source>
        <dbReference type="PIRNR" id="PIRNR016661"/>
    </source>
</evidence>
<feature type="transmembrane region" description="Helical" evidence="2">
    <location>
        <begin position="130"/>
        <end position="148"/>
    </location>
</feature>
<dbReference type="Pfam" id="PF02632">
    <property type="entry name" value="BioY"/>
    <property type="match status" value="1"/>
</dbReference>
<comment type="subcellular location">
    <subcellularLocation>
        <location evidence="1">Cell membrane</location>
        <topology evidence="1">Multi-pass membrane protein</topology>
    </subcellularLocation>
</comment>
<evidence type="ECO:0000313" key="3">
    <source>
        <dbReference type="EMBL" id="GAA0667982.1"/>
    </source>
</evidence>
<accession>A0AAV3T8T3</accession>